<evidence type="ECO:0000313" key="3">
    <source>
        <dbReference type="Proteomes" id="UP000805841"/>
    </source>
</evidence>
<dbReference type="EMBL" id="JAAOCA010000011">
    <property type="protein sequence ID" value="MBD1599120.1"/>
    <property type="molecule type" value="Genomic_DNA"/>
</dbReference>
<feature type="compositionally biased region" description="Polar residues" evidence="1">
    <location>
        <begin position="178"/>
        <end position="187"/>
    </location>
</feature>
<protein>
    <submittedName>
        <fullName evidence="2">Uncharacterized protein</fullName>
    </submittedName>
</protein>
<gene>
    <name evidence="2" type="ORF">HAQ05_10435</name>
</gene>
<name>A0ABR7Z0X4_9PSED</name>
<proteinExistence type="predicted"/>
<dbReference type="CDD" id="cd17025">
    <property type="entry name" value="T3SC_IA_ShcF-like"/>
    <property type="match status" value="1"/>
</dbReference>
<dbReference type="Gene3D" id="3.30.1460.10">
    <property type="match status" value="1"/>
</dbReference>
<sequence>MSPKKFHETVAPLLKYLNVASEGSGLEDTYELEFKDITVQITGVLKERLLLVARLGELRSDEENSLLWQLLQQNIFADDFPALQISAVADSKSIILWAQEWLGQLEASALINLFERFCDRARGIQQWLEQPVATRAINTPHKPASSINNLEEKLVRQSRDKVSNTPPPRQRAVEPANPSATASHPRN</sequence>
<comment type="caution">
    <text evidence="2">The sequence shown here is derived from an EMBL/GenBank/DDBJ whole genome shotgun (WGS) entry which is preliminary data.</text>
</comment>
<feature type="region of interest" description="Disordered" evidence="1">
    <location>
        <begin position="139"/>
        <end position="187"/>
    </location>
</feature>
<keyword evidence="3" id="KW-1185">Reference proteome</keyword>
<evidence type="ECO:0000313" key="2">
    <source>
        <dbReference type="EMBL" id="MBD1599120.1"/>
    </source>
</evidence>
<reference evidence="2 3" key="1">
    <citation type="journal article" date="2020" name="Insects">
        <title>Bacteria Belonging to Pseudomonas typographi sp. nov. from the Bark Beetle Ips typographus Have Genomic Potential to Aid in the Host Ecology.</title>
        <authorList>
            <person name="Peral-Aranega E."/>
            <person name="Saati-Santamaria Z."/>
            <person name="Kolarik M."/>
            <person name="Rivas R."/>
            <person name="Garcia-Fraile P."/>
        </authorList>
    </citation>
    <scope>NUCLEOTIDE SEQUENCE [LARGE SCALE GENOMIC DNA]</scope>
    <source>
        <strain evidence="2 3">CA3A</strain>
    </source>
</reference>
<dbReference type="SUPFAM" id="SSF69635">
    <property type="entry name" value="Type III secretory system chaperone-like"/>
    <property type="match status" value="1"/>
</dbReference>
<dbReference type="RefSeq" id="WP_190420126.1">
    <property type="nucleotide sequence ID" value="NZ_JAAOCA010000011.1"/>
</dbReference>
<dbReference type="Pfam" id="PF05932">
    <property type="entry name" value="CesT"/>
    <property type="match status" value="1"/>
</dbReference>
<dbReference type="InterPro" id="IPR010261">
    <property type="entry name" value="Tir_chaperone"/>
</dbReference>
<dbReference type="Proteomes" id="UP000805841">
    <property type="component" value="Unassembled WGS sequence"/>
</dbReference>
<evidence type="ECO:0000256" key="1">
    <source>
        <dbReference type="SAM" id="MobiDB-lite"/>
    </source>
</evidence>
<feature type="compositionally biased region" description="Basic and acidic residues" evidence="1">
    <location>
        <begin position="150"/>
        <end position="162"/>
    </location>
</feature>
<organism evidence="2 3">
    <name type="scientific">Pseudomonas typographi</name>
    <dbReference type="NCBI Taxonomy" id="2715964"/>
    <lineage>
        <taxon>Bacteria</taxon>
        <taxon>Pseudomonadati</taxon>
        <taxon>Pseudomonadota</taxon>
        <taxon>Gammaproteobacteria</taxon>
        <taxon>Pseudomonadales</taxon>
        <taxon>Pseudomonadaceae</taxon>
        <taxon>Pseudomonas</taxon>
    </lineage>
</organism>
<accession>A0ABR7Z0X4</accession>